<protein>
    <recommendedName>
        <fullName evidence="8">Mg2+ transporter protein, CorA-like/Zinc transport protein ZntB</fullName>
    </recommendedName>
</protein>
<dbReference type="OrthoDB" id="2830640at2759"/>
<evidence type="ECO:0000256" key="2">
    <source>
        <dbReference type="ARBA" id="ARBA00022692"/>
    </source>
</evidence>
<feature type="non-terminal residue" evidence="6">
    <location>
        <position position="1"/>
    </location>
</feature>
<evidence type="ECO:0000256" key="4">
    <source>
        <dbReference type="ARBA" id="ARBA00023136"/>
    </source>
</evidence>
<name>A0A9P4K0C7_9PLEO</name>
<dbReference type="EMBL" id="ML986767">
    <property type="protein sequence ID" value="KAF2258378.1"/>
    <property type="molecule type" value="Genomic_DNA"/>
</dbReference>
<sequence length="383" mass="45088">NADEIRECLRCRSYFTDTFKIPPLWWSGWMRRSNGYFGTDKVVRSSGELESYQTWFRFLAKQTFQTAPAGHKDYVWYKFNVFTQWIASTRQMIVFVFDPRVDIRDSLLKHLLSSFPEHGVFNPYQIHISFLEELARLQDEAVWGIRDLVRKSEIQRNKLGFVRNVENYFQLAEVGRHAIHVSETLEVAVDTIRSMKLEYDQYFIEHPATDHTSRLTYSKTRMGLNFLSNKLYSLLSRSASNKDRLVQEVQLSFNLLTWYESEVGNRIALASQNDSAAMRSITFLTFVFLPATFISAIFSMSFFNFDGEGNKWRISKDFWIYWVITIPVTLFSVMGYYYGNRFFLKKLTDENKNLPERLIHRNTNLAERERSATLGSSDDFQKV</sequence>
<feature type="transmembrane region" description="Helical" evidence="5">
    <location>
        <begin position="281"/>
        <end position="303"/>
    </location>
</feature>
<comment type="caution">
    <text evidence="6">The sequence shown here is derived from an EMBL/GenBank/DDBJ whole genome shotgun (WGS) entry which is preliminary data.</text>
</comment>
<evidence type="ECO:0000313" key="6">
    <source>
        <dbReference type="EMBL" id="KAF2258378.1"/>
    </source>
</evidence>
<evidence type="ECO:0000256" key="3">
    <source>
        <dbReference type="ARBA" id="ARBA00022989"/>
    </source>
</evidence>
<dbReference type="AlphaFoldDB" id="A0A9P4K0C7"/>
<gene>
    <name evidence="6" type="ORF">CC78DRAFT_478929</name>
</gene>
<dbReference type="Proteomes" id="UP000800093">
    <property type="component" value="Unassembled WGS sequence"/>
</dbReference>
<evidence type="ECO:0008006" key="8">
    <source>
        <dbReference type="Google" id="ProtNLM"/>
    </source>
</evidence>
<accession>A0A9P4K0C7</accession>
<evidence type="ECO:0000256" key="5">
    <source>
        <dbReference type="SAM" id="Phobius"/>
    </source>
</evidence>
<feature type="transmembrane region" description="Helical" evidence="5">
    <location>
        <begin position="318"/>
        <end position="338"/>
    </location>
</feature>
<dbReference type="SUPFAM" id="SSF144083">
    <property type="entry name" value="Magnesium transport protein CorA, transmembrane region"/>
    <property type="match status" value="1"/>
</dbReference>
<reference evidence="7" key="1">
    <citation type="journal article" date="2020" name="Stud. Mycol.">
        <title>101 Dothideomycetes genomes: A test case for predicting lifestyles and emergence of pathogens.</title>
        <authorList>
            <person name="Haridas S."/>
            <person name="Albert R."/>
            <person name="Binder M."/>
            <person name="Bloem J."/>
            <person name="LaButti K."/>
            <person name="Salamov A."/>
            <person name="Andreopoulos B."/>
            <person name="Baker S."/>
            <person name="Barry K."/>
            <person name="Bills G."/>
            <person name="Bluhm B."/>
            <person name="Cannon C."/>
            <person name="Castanera R."/>
            <person name="Culley D."/>
            <person name="Daum C."/>
            <person name="Ezra D."/>
            <person name="Gonzalez J."/>
            <person name="Henrissat B."/>
            <person name="Kuo A."/>
            <person name="Liang C."/>
            <person name="Lipzen A."/>
            <person name="Lutzoni F."/>
            <person name="Magnuson J."/>
            <person name="Mondo S."/>
            <person name="Nolan M."/>
            <person name="Ohm R."/>
            <person name="Pangilinan J."/>
            <person name="Park H.-J."/>
            <person name="Ramirez L."/>
            <person name="Alfaro M."/>
            <person name="Sun H."/>
            <person name="Tritt A."/>
            <person name="Yoshinaga Y."/>
            <person name="Zwiers L.-H."/>
            <person name="Turgeon B."/>
            <person name="Goodwin S."/>
            <person name="Spatafora J."/>
            <person name="Crous P."/>
            <person name="Grigoriev I."/>
        </authorList>
    </citation>
    <scope>NUCLEOTIDE SEQUENCE [LARGE SCALE GENOMIC DNA]</scope>
    <source>
        <strain evidence="7">CBS 304.66</strain>
    </source>
</reference>
<keyword evidence="4 5" id="KW-0472">Membrane</keyword>
<evidence type="ECO:0000256" key="1">
    <source>
        <dbReference type="ARBA" id="ARBA00004141"/>
    </source>
</evidence>
<comment type="subcellular location">
    <subcellularLocation>
        <location evidence="1">Membrane</location>
        <topology evidence="1">Multi-pass membrane protein</topology>
    </subcellularLocation>
</comment>
<keyword evidence="7" id="KW-1185">Reference proteome</keyword>
<keyword evidence="3 5" id="KW-1133">Transmembrane helix</keyword>
<evidence type="ECO:0000313" key="7">
    <source>
        <dbReference type="Proteomes" id="UP000800093"/>
    </source>
</evidence>
<dbReference type="Gene3D" id="1.20.58.340">
    <property type="entry name" value="Magnesium transport protein CorA, transmembrane region"/>
    <property type="match status" value="1"/>
</dbReference>
<proteinExistence type="predicted"/>
<keyword evidence="2 5" id="KW-0812">Transmembrane</keyword>
<dbReference type="InterPro" id="IPR045863">
    <property type="entry name" value="CorA_TM1_TM2"/>
</dbReference>
<organism evidence="6 7">
    <name type="scientific">Lojkania enalia</name>
    <dbReference type="NCBI Taxonomy" id="147567"/>
    <lineage>
        <taxon>Eukaryota</taxon>
        <taxon>Fungi</taxon>
        <taxon>Dikarya</taxon>
        <taxon>Ascomycota</taxon>
        <taxon>Pezizomycotina</taxon>
        <taxon>Dothideomycetes</taxon>
        <taxon>Pleosporomycetidae</taxon>
        <taxon>Pleosporales</taxon>
        <taxon>Pleosporales incertae sedis</taxon>
        <taxon>Lojkania</taxon>
    </lineage>
</organism>
<dbReference type="GO" id="GO:0016020">
    <property type="term" value="C:membrane"/>
    <property type="evidence" value="ECO:0007669"/>
    <property type="project" value="UniProtKB-SubCell"/>
</dbReference>